<dbReference type="Proteomes" id="UP000030185">
    <property type="component" value="Unassembled WGS sequence"/>
</dbReference>
<name>A0A098LFY1_9BACT</name>
<keyword evidence="2" id="KW-1185">Reference proteome</keyword>
<protein>
    <submittedName>
        <fullName evidence="1">Uncharacterized protein</fullName>
    </submittedName>
</protein>
<comment type="caution">
    <text evidence="1">The sequence shown here is derived from an EMBL/GenBank/DDBJ whole genome shotgun (WGS) entry which is preliminary data.</text>
</comment>
<evidence type="ECO:0000313" key="1">
    <source>
        <dbReference type="EMBL" id="GAL85876.1"/>
    </source>
</evidence>
<evidence type="ECO:0000313" key="2">
    <source>
        <dbReference type="Proteomes" id="UP000030185"/>
    </source>
</evidence>
<gene>
    <name evidence="1" type="ORF">MYP_3105</name>
</gene>
<dbReference type="AlphaFoldDB" id="A0A098LFY1"/>
<sequence length="77" mass="8950">MKIMKRNSLLIIIIFAVLGVFAYAVTEHLKAEECMKEKESTRRTSFGVIKSLTEENQLLRAQNDSLWIELKNLTQHK</sequence>
<accession>A0A098LFY1</accession>
<reference evidence="1 2" key="1">
    <citation type="submission" date="2014-09" db="EMBL/GenBank/DDBJ databases">
        <title>Sporocytophaga myxococcoides PG-01 genome sequencing.</title>
        <authorList>
            <person name="Liu L."/>
            <person name="Gao P.J."/>
            <person name="Chen G.J."/>
            <person name="Wang L.S."/>
        </authorList>
    </citation>
    <scope>NUCLEOTIDE SEQUENCE [LARGE SCALE GENOMIC DNA]</scope>
    <source>
        <strain evidence="1 2">PG-01</strain>
    </source>
</reference>
<organism evidence="1 2">
    <name type="scientific">Sporocytophaga myxococcoides</name>
    <dbReference type="NCBI Taxonomy" id="153721"/>
    <lineage>
        <taxon>Bacteria</taxon>
        <taxon>Pseudomonadati</taxon>
        <taxon>Bacteroidota</taxon>
        <taxon>Cytophagia</taxon>
        <taxon>Cytophagales</taxon>
        <taxon>Cytophagaceae</taxon>
        <taxon>Sporocytophaga</taxon>
    </lineage>
</organism>
<proteinExistence type="predicted"/>
<dbReference type="EMBL" id="BBLT01000006">
    <property type="protein sequence ID" value="GAL85876.1"/>
    <property type="molecule type" value="Genomic_DNA"/>
</dbReference>